<comment type="caution">
    <text evidence="1">The sequence shown here is derived from an EMBL/GenBank/DDBJ whole genome shotgun (WGS) entry which is preliminary data.</text>
</comment>
<evidence type="ECO:0000313" key="2">
    <source>
        <dbReference type="Proteomes" id="UP000271468"/>
    </source>
</evidence>
<gene>
    <name evidence="1" type="ORF">ALQ65_100949</name>
</gene>
<dbReference type="EMBL" id="RBOV01000103">
    <property type="protein sequence ID" value="RMN13391.1"/>
    <property type="molecule type" value="Genomic_DNA"/>
</dbReference>
<proteinExistence type="predicted"/>
<dbReference type="Proteomes" id="UP000271468">
    <property type="component" value="Unassembled WGS sequence"/>
</dbReference>
<name>A0A0P9LJK9_9PSED</name>
<sequence>MSGLDWLIGRRVTKACVVHDYVQIYFTGGCILNVNNTYEIYGSTISLLKGKELISVLEGEQEIELIFGNLAKIRVDMSPDGFRGPEAMELLRPGFPLVIWD</sequence>
<organism evidence="1 2">
    <name type="scientific">Pseudomonas syringae pv. coriandricola</name>
    <dbReference type="NCBI Taxonomy" id="264453"/>
    <lineage>
        <taxon>Bacteria</taxon>
        <taxon>Pseudomonadati</taxon>
        <taxon>Pseudomonadota</taxon>
        <taxon>Gammaproteobacteria</taxon>
        <taxon>Pseudomonadales</taxon>
        <taxon>Pseudomonadaceae</taxon>
        <taxon>Pseudomonas</taxon>
    </lineage>
</organism>
<evidence type="ECO:0000313" key="1">
    <source>
        <dbReference type="EMBL" id="RMN13391.1"/>
    </source>
</evidence>
<reference evidence="1 2" key="1">
    <citation type="submission" date="2018-08" db="EMBL/GenBank/DDBJ databases">
        <title>Recombination of ecologically and evolutionarily significant loci maintains genetic cohesion in the Pseudomonas syringae species complex.</title>
        <authorList>
            <person name="Dillon M."/>
            <person name="Thakur S."/>
            <person name="Almeida R.N.D."/>
            <person name="Weir B.S."/>
            <person name="Guttman D.S."/>
        </authorList>
    </citation>
    <scope>NUCLEOTIDE SEQUENCE [LARGE SCALE GENOMIC DNA]</scope>
    <source>
        <strain evidence="1 2">ICMP 12341</strain>
    </source>
</reference>
<dbReference type="AlphaFoldDB" id="A0A0P9LJK9"/>
<dbReference type="RefSeq" id="WP_054087873.1">
    <property type="nucleotide sequence ID" value="NZ_LJPZ01000181.1"/>
</dbReference>
<protein>
    <submittedName>
        <fullName evidence="1">Uncharacterized protein</fullName>
    </submittedName>
</protein>
<accession>A0A0P9LJK9</accession>